<dbReference type="AlphaFoldDB" id="A0A8C8ZJ25"/>
<dbReference type="GO" id="GO:0045277">
    <property type="term" value="C:respiratory chain complex IV"/>
    <property type="evidence" value="ECO:0007669"/>
    <property type="project" value="InterPro"/>
</dbReference>
<evidence type="ECO:0000256" key="5">
    <source>
        <dbReference type="ARBA" id="ARBA00023136"/>
    </source>
</evidence>
<organism evidence="6 7">
    <name type="scientific">Prolemur simus</name>
    <name type="common">Greater bamboo lemur</name>
    <name type="synonym">Hapalemur simus</name>
    <dbReference type="NCBI Taxonomy" id="1328070"/>
    <lineage>
        <taxon>Eukaryota</taxon>
        <taxon>Metazoa</taxon>
        <taxon>Chordata</taxon>
        <taxon>Craniata</taxon>
        <taxon>Vertebrata</taxon>
        <taxon>Euteleostomi</taxon>
        <taxon>Mammalia</taxon>
        <taxon>Eutheria</taxon>
        <taxon>Euarchontoglires</taxon>
        <taxon>Primates</taxon>
        <taxon>Strepsirrhini</taxon>
        <taxon>Lemuriformes</taxon>
        <taxon>Lemuridae</taxon>
        <taxon>Prolemur</taxon>
    </lineage>
</organism>
<reference evidence="6" key="2">
    <citation type="submission" date="2025-09" db="UniProtKB">
        <authorList>
            <consortium name="Ensembl"/>
        </authorList>
    </citation>
    <scope>IDENTIFICATION</scope>
</reference>
<dbReference type="InterPro" id="IPR036539">
    <property type="entry name" value="Cyt_c_oxidase_su7a_sf"/>
</dbReference>
<reference evidence="6" key="1">
    <citation type="submission" date="2025-08" db="UniProtKB">
        <authorList>
            <consortium name="Ensembl"/>
        </authorList>
    </citation>
    <scope>IDENTIFICATION</scope>
</reference>
<protein>
    <submittedName>
        <fullName evidence="6">Uncharacterized protein</fullName>
    </submittedName>
</protein>
<dbReference type="Gene3D" id="4.10.91.10">
    <property type="entry name" value="Cytochrome c oxidase, subunit VIIa"/>
    <property type="match status" value="1"/>
</dbReference>
<evidence type="ECO:0000256" key="1">
    <source>
        <dbReference type="ARBA" id="ARBA00004273"/>
    </source>
</evidence>
<proteinExistence type="inferred from homology"/>
<keyword evidence="7" id="KW-1185">Reference proteome</keyword>
<evidence type="ECO:0000256" key="2">
    <source>
        <dbReference type="ARBA" id="ARBA00009331"/>
    </source>
</evidence>
<name>A0A8C8ZJ25_PROSS</name>
<evidence type="ECO:0000256" key="4">
    <source>
        <dbReference type="ARBA" id="ARBA00023128"/>
    </source>
</evidence>
<evidence type="ECO:0000256" key="3">
    <source>
        <dbReference type="ARBA" id="ARBA00022792"/>
    </source>
</evidence>
<evidence type="ECO:0000313" key="7">
    <source>
        <dbReference type="Proteomes" id="UP000694414"/>
    </source>
</evidence>
<comment type="similarity">
    <text evidence="2">Belongs to the cytochrome c oxidase VIIa family.</text>
</comment>
<dbReference type="Proteomes" id="UP000694414">
    <property type="component" value="Unplaced"/>
</dbReference>
<sequence length="80" mass="9307">DDMHSLGLVRDFRITASCRHFENKVPKKRQPFKEDNGVLVHLRGRGADVSLRDIFRICNLYGNLDNIVCLWDVFRTCLCV</sequence>
<dbReference type="GO" id="GO:0006123">
    <property type="term" value="P:mitochondrial electron transport, cytochrome c to oxygen"/>
    <property type="evidence" value="ECO:0007669"/>
    <property type="project" value="InterPro"/>
</dbReference>
<evidence type="ECO:0000313" key="6">
    <source>
        <dbReference type="Ensembl" id="ENSPSMP00000015792.1"/>
    </source>
</evidence>
<keyword evidence="4" id="KW-0496">Mitochondrion</keyword>
<accession>A0A8C8ZJ25</accession>
<dbReference type="Ensembl" id="ENSPSMT00000018329.1">
    <property type="protein sequence ID" value="ENSPSMP00000015792.1"/>
    <property type="gene ID" value="ENSPSMG00000011231.1"/>
</dbReference>
<dbReference type="GO" id="GO:0005743">
    <property type="term" value="C:mitochondrial inner membrane"/>
    <property type="evidence" value="ECO:0007669"/>
    <property type="project" value="UniProtKB-SubCell"/>
</dbReference>
<dbReference type="SUPFAM" id="SSF81419">
    <property type="entry name" value="Mitochondrial cytochrome c oxidase subunit VIIa"/>
    <property type="match status" value="1"/>
</dbReference>
<keyword evidence="3" id="KW-0999">Mitochondrion inner membrane</keyword>
<keyword evidence="5" id="KW-0472">Membrane</keyword>
<comment type="subcellular location">
    <subcellularLocation>
        <location evidence="1">Mitochondrion inner membrane</location>
    </subcellularLocation>
</comment>